<keyword evidence="1" id="KW-0479">Metal-binding</keyword>
<proteinExistence type="predicted"/>
<dbReference type="Gene3D" id="4.10.240.10">
    <property type="entry name" value="Zn(2)-C6 fungal-type DNA-binding domain"/>
    <property type="match status" value="1"/>
</dbReference>
<dbReference type="AlphaFoldDB" id="A0A0D2CNW1"/>
<dbReference type="SMART" id="SM00066">
    <property type="entry name" value="GAL4"/>
    <property type="match status" value="1"/>
</dbReference>
<dbReference type="EMBL" id="KN847322">
    <property type="protein sequence ID" value="KIW51572.1"/>
    <property type="molecule type" value="Genomic_DNA"/>
</dbReference>
<evidence type="ECO:0000256" key="2">
    <source>
        <dbReference type="ARBA" id="ARBA00023015"/>
    </source>
</evidence>
<sequence length="834" mass="92655">MADSATEDAAKTLSLKRSGQQAWVRCRRQKLRCDEIRPCALCLRSGFECKEVGERPRKIKKTHQPIALELLPRPPSEIPGANSAEAVSLNAQATGSTQSSINPKSGFTAINSQSVAETQTSPTFHERTSTVHLMEQVFQKHKASPPQKRVVDALPGSRLDDANPDSSRGNHVSVQEVIGMRLPPRPVTDSLLSSYLKNYHWHLLLFHAPTLVNQLQPILEQGIVPKGRLSLVMLLLVILTLGARYVSGDPAQGLCSNKDIRRLETAMKTKIEENFMRILDETSVESVTFTLLFASYCMYNRKPKRAYKLIQMAIRDAQAMGLDRESTWGQLDTTAREVRRRLWWSLYGCDGFDALMFGQPGIIRTSDYQVQMQTDIDDTLFTCPGFGSMETRESARTEPVTILSYHRYKVTLYQIAEPITRSVYFHKDAGKNVVKHVQDIHKRLVRWYKRLPPELKLDSLAGASTTPDKALALDIFRRQALALQLSYDNMQIVLHRSLIAYEDPLGLSSSSTSQPEERHDGNGATLSSADAAAVKISRNQCWESAIRTSLLVDHPTELKLVRSTPVAAYLAMQAHTAGVMLGVFALSNPSSDRAQQAKQGIARLIQMPAMVSFQDAAWQQCVGILENMLRLILSEELKVLMSGQSGISGTATSRVSVPQALQRNKPHQHMSVSRHGSVSTRSDGDQKHPSTQLSNGGHLPDTIDLTQGNYSPPANADGVQQHKLENPSPSTHSVFSPLDNFSNAISSLQTMFRDNGSNGSVDHPGIHSASSVQQRGNVFENNQQYSGLEPTASGNDQMNQGLEFVDNPFVSLEGVDQLWLWNDDFSFWQHEQDH</sequence>
<dbReference type="Proteomes" id="UP000054342">
    <property type="component" value="Unassembled WGS sequence"/>
</dbReference>
<evidence type="ECO:0000256" key="5">
    <source>
        <dbReference type="ARBA" id="ARBA00023242"/>
    </source>
</evidence>
<feature type="region of interest" description="Disordered" evidence="6">
    <location>
        <begin position="661"/>
        <end position="732"/>
    </location>
</feature>
<dbReference type="PANTHER" id="PTHR46910:SF17">
    <property type="entry name" value="SCFA-RELATED"/>
    <property type="match status" value="1"/>
</dbReference>
<dbReference type="SMART" id="SM00906">
    <property type="entry name" value="Fungal_trans"/>
    <property type="match status" value="1"/>
</dbReference>
<keyword evidence="3" id="KW-0238">DNA-binding</keyword>
<evidence type="ECO:0000256" key="1">
    <source>
        <dbReference type="ARBA" id="ARBA00022723"/>
    </source>
</evidence>
<reference evidence="8 9" key="1">
    <citation type="submission" date="2015-01" db="EMBL/GenBank/DDBJ databases">
        <title>The Genome Sequence of Exophiala xenobiotica CBS118157.</title>
        <authorList>
            <consortium name="The Broad Institute Genomics Platform"/>
            <person name="Cuomo C."/>
            <person name="de Hoog S."/>
            <person name="Gorbushina A."/>
            <person name="Stielow B."/>
            <person name="Teixiera M."/>
            <person name="Abouelleil A."/>
            <person name="Chapman S.B."/>
            <person name="Priest M."/>
            <person name="Young S.K."/>
            <person name="Wortman J."/>
            <person name="Nusbaum C."/>
            <person name="Birren B."/>
        </authorList>
    </citation>
    <scope>NUCLEOTIDE SEQUENCE [LARGE SCALE GENOMIC DNA]</scope>
    <source>
        <strain evidence="8 9">CBS 118157</strain>
    </source>
</reference>
<gene>
    <name evidence="8" type="ORF">PV05_10280</name>
</gene>
<feature type="compositionally biased region" description="Polar residues" evidence="6">
    <location>
        <begin position="670"/>
        <end position="681"/>
    </location>
</feature>
<evidence type="ECO:0000313" key="8">
    <source>
        <dbReference type="EMBL" id="KIW51572.1"/>
    </source>
</evidence>
<evidence type="ECO:0000259" key="7">
    <source>
        <dbReference type="PROSITE" id="PS50048"/>
    </source>
</evidence>
<dbReference type="InterPro" id="IPR050987">
    <property type="entry name" value="AtrR-like"/>
</dbReference>
<dbReference type="GO" id="GO:0003677">
    <property type="term" value="F:DNA binding"/>
    <property type="evidence" value="ECO:0007669"/>
    <property type="project" value="UniProtKB-KW"/>
</dbReference>
<dbReference type="CDD" id="cd00067">
    <property type="entry name" value="GAL4"/>
    <property type="match status" value="1"/>
</dbReference>
<protein>
    <recommendedName>
        <fullName evidence="7">Zn(2)-C6 fungal-type domain-containing protein</fullName>
    </recommendedName>
</protein>
<dbReference type="SUPFAM" id="SSF57701">
    <property type="entry name" value="Zn2/Cys6 DNA-binding domain"/>
    <property type="match status" value="1"/>
</dbReference>
<dbReference type="InterPro" id="IPR001138">
    <property type="entry name" value="Zn2Cys6_DnaBD"/>
</dbReference>
<dbReference type="OrthoDB" id="6486656at2759"/>
<keyword evidence="4" id="KW-0804">Transcription</keyword>
<keyword evidence="2" id="KW-0805">Transcription regulation</keyword>
<organism evidence="8 9">
    <name type="scientific">Exophiala xenobiotica</name>
    <dbReference type="NCBI Taxonomy" id="348802"/>
    <lineage>
        <taxon>Eukaryota</taxon>
        <taxon>Fungi</taxon>
        <taxon>Dikarya</taxon>
        <taxon>Ascomycota</taxon>
        <taxon>Pezizomycotina</taxon>
        <taxon>Eurotiomycetes</taxon>
        <taxon>Chaetothyriomycetidae</taxon>
        <taxon>Chaetothyriales</taxon>
        <taxon>Herpotrichiellaceae</taxon>
        <taxon>Exophiala</taxon>
    </lineage>
</organism>
<feature type="domain" description="Zn(2)-C6 fungal-type" evidence="7">
    <location>
        <begin position="26"/>
        <end position="49"/>
    </location>
</feature>
<dbReference type="Pfam" id="PF00172">
    <property type="entry name" value="Zn_clus"/>
    <property type="match status" value="1"/>
</dbReference>
<dbReference type="GO" id="GO:0000981">
    <property type="term" value="F:DNA-binding transcription factor activity, RNA polymerase II-specific"/>
    <property type="evidence" value="ECO:0007669"/>
    <property type="project" value="InterPro"/>
</dbReference>
<dbReference type="GeneID" id="25332188"/>
<keyword evidence="9" id="KW-1185">Reference proteome</keyword>
<dbReference type="GO" id="GO:0008270">
    <property type="term" value="F:zinc ion binding"/>
    <property type="evidence" value="ECO:0007669"/>
    <property type="project" value="InterPro"/>
</dbReference>
<name>A0A0D2CNW1_9EURO</name>
<evidence type="ECO:0000256" key="6">
    <source>
        <dbReference type="SAM" id="MobiDB-lite"/>
    </source>
</evidence>
<evidence type="ECO:0000256" key="3">
    <source>
        <dbReference type="ARBA" id="ARBA00023125"/>
    </source>
</evidence>
<dbReference type="PANTHER" id="PTHR46910">
    <property type="entry name" value="TRANSCRIPTION FACTOR PDR1"/>
    <property type="match status" value="1"/>
</dbReference>
<evidence type="ECO:0000313" key="9">
    <source>
        <dbReference type="Proteomes" id="UP000054342"/>
    </source>
</evidence>
<keyword evidence="5" id="KW-0539">Nucleus</keyword>
<dbReference type="InterPro" id="IPR036864">
    <property type="entry name" value="Zn2-C6_fun-type_DNA-bd_sf"/>
</dbReference>
<dbReference type="Pfam" id="PF04082">
    <property type="entry name" value="Fungal_trans"/>
    <property type="match status" value="1"/>
</dbReference>
<dbReference type="CDD" id="cd12148">
    <property type="entry name" value="fungal_TF_MHR"/>
    <property type="match status" value="1"/>
</dbReference>
<dbReference type="STRING" id="348802.A0A0D2CNW1"/>
<dbReference type="GO" id="GO:0006351">
    <property type="term" value="P:DNA-templated transcription"/>
    <property type="evidence" value="ECO:0007669"/>
    <property type="project" value="InterPro"/>
</dbReference>
<dbReference type="InterPro" id="IPR007219">
    <property type="entry name" value="XnlR_reg_dom"/>
</dbReference>
<accession>A0A0D2CNW1</accession>
<evidence type="ECO:0000256" key="4">
    <source>
        <dbReference type="ARBA" id="ARBA00023163"/>
    </source>
</evidence>
<dbReference type="RefSeq" id="XP_013312156.1">
    <property type="nucleotide sequence ID" value="XM_013456702.1"/>
</dbReference>
<dbReference type="HOGENOM" id="CLU_005767_2_1_1"/>
<dbReference type="PROSITE" id="PS50048">
    <property type="entry name" value="ZN2_CY6_FUNGAL_2"/>
    <property type="match status" value="1"/>
</dbReference>